<dbReference type="CDD" id="cd16100">
    <property type="entry name" value="ARID"/>
    <property type="match status" value="1"/>
</dbReference>
<keyword evidence="9" id="KW-1185">Reference proteome</keyword>
<evidence type="ECO:0008006" key="10">
    <source>
        <dbReference type="Google" id="ProtNLM"/>
    </source>
</evidence>
<keyword evidence="3" id="KW-0804">Transcription</keyword>
<feature type="region of interest" description="Disordered" evidence="5">
    <location>
        <begin position="867"/>
        <end position="906"/>
    </location>
</feature>
<dbReference type="InterPro" id="IPR003150">
    <property type="entry name" value="DNA-bd_RFX"/>
</dbReference>
<dbReference type="Proteomes" id="UP000799779">
    <property type="component" value="Unassembled WGS sequence"/>
</dbReference>
<sequence>MAPNKPREPSIERTPEYEEFLDKLAAYHEKRGTLLDREPKVGSRHIDLLRLYQRVVGEGGYDRVSDTRGNKLAWRKLAGEFLPGSSNVTTQAFLVKTAYYKNLAAYEISTIHNKEPPPKEILEDVTAKGGDLLNRTVENYFPSSRMDLRNGDDESDASGDEDETKRTPKTDGMDVDEPGSTGRVTRALRHAPPQRVLFQPETTIRQTRQSAGHLNSPQPNGVYGTSGAAMTIANYEPRATAPSNMKPVTTPANNPDHFRNQRLKYIVNRRNKPPPARGMMLPGTGFAGPSIYIRALHALQSRDPEEEAYALHHLVKISHERGDKYRFDQFPGLAEALIGKAVEIGSLFYDVKWEITYTEEDMEQRNALNGLTGTPNLIEKIKALEPLNIQDDLLPEDAANTLGMVNEAALVIRNMVMLHENAYYLSMIPSIRDFIVVALNLPSHAYVVELQHYALEIAEQLTRFWTLGPKDPVYCSLLSQVDDHDRGKIITALRALARIAMNLEATNKITSVPKKTLQSICDWLLVEDEELRNACLDFLYLFTGFVENVEILANEVNLENLVKQLVRLLQYNAIAFEERRNTTKSSKSSQPTDSPPKLSSAIIEHIVALEEPERSSQWLRTCFEEDSTGEITQISLWTAYNAAFQDIMVTNPQYKALMPAKDFITNVSSTFSGASAQVLTVSQNGATAPKYTIKGIRPRTVPVDPTTKRQYMRCCWHPPSLLNGYADSKHSTAKIECGEFTSGVKAMWEHVVSNHLKIPRDESGRWLLEQKPDIDMANGDAVSTSMPAKYFCHWGGCTHFNPTGTDSAFEAGQHVKTHLPDTSLLHHVHAKHNRTPSTATFLSSSAKVSSENFQPQFGQPAGLGSLGMGGRTQGYSHGNGYSSRDHRTDRYASNHTPLPPPPSQAPNFRYYNTAVDEANDAAGLPLASVLVLRNLARQLGKLNPPSQVIEVPDSPTHKRSRDDEHRRSTGAKKPRMSDVVREAARERENEEIEKEEKESENAGWVPRVFTPVKEQLAFVVAHNLTLRTYLVGLLKAISEGGG</sequence>
<dbReference type="GO" id="GO:0006325">
    <property type="term" value="P:chromatin organization"/>
    <property type="evidence" value="ECO:0007669"/>
    <property type="project" value="UniProtKB-KW"/>
</dbReference>
<feature type="domain" description="RFX-type winged-helix" evidence="7">
    <location>
        <begin position="615"/>
        <end position="700"/>
    </location>
</feature>
<evidence type="ECO:0000259" key="7">
    <source>
        <dbReference type="PROSITE" id="PS51526"/>
    </source>
</evidence>
<reference evidence="8" key="1">
    <citation type="journal article" date="2020" name="Stud. Mycol.">
        <title>101 Dothideomycetes genomes: a test case for predicting lifestyles and emergence of pathogens.</title>
        <authorList>
            <person name="Haridas S."/>
            <person name="Albert R."/>
            <person name="Binder M."/>
            <person name="Bloem J."/>
            <person name="Labutti K."/>
            <person name="Salamov A."/>
            <person name="Andreopoulos B."/>
            <person name="Baker S."/>
            <person name="Barry K."/>
            <person name="Bills G."/>
            <person name="Bluhm B."/>
            <person name="Cannon C."/>
            <person name="Castanera R."/>
            <person name="Culley D."/>
            <person name="Daum C."/>
            <person name="Ezra D."/>
            <person name="Gonzalez J."/>
            <person name="Henrissat B."/>
            <person name="Kuo A."/>
            <person name="Liang C."/>
            <person name="Lipzen A."/>
            <person name="Lutzoni F."/>
            <person name="Magnuson J."/>
            <person name="Mondo S."/>
            <person name="Nolan M."/>
            <person name="Ohm R."/>
            <person name="Pangilinan J."/>
            <person name="Park H.-J."/>
            <person name="Ramirez L."/>
            <person name="Alfaro M."/>
            <person name="Sun H."/>
            <person name="Tritt A."/>
            <person name="Yoshinaga Y."/>
            <person name="Zwiers L.-H."/>
            <person name="Turgeon B."/>
            <person name="Goodwin S."/>
            <person name="Spatafora J."/>
            <person name="Crous P."/>
            <person name="Grigoriev I."/>
        </authorList>
    </citation>
    <scope>NUCLEOTIDE SEQUENCE</scope>
    <source>
        <strain evidence="8">CBS 123094</strain>
    </source>
</reference>
<dbReference type="FunFam" id="1.10.150.60:FF:000021">
    <property type="entry name" value="Chromatin structure-remodeling complex subunit rsc9"/>
    <property type="match status" value="1"/>
</dbReference>
<dbReference type="InterPro" id="IPR016024">
    <property type="entry name" value="ARM-type_fold"/>
</dbReference>
<dbReference type="PANTHER" id="PTHR22970:SF14">
    <property type="entry name" value="AT-RICH INTERACTIVE DOMAIN-CONTAINING PROTEIN 2"/>
    <property type="match status" value="1"/>
</dbReference>
<dbReference type="Gene3D" id="1.10.150.60">
    <property type="entry name" value="ARID DNA-binding domain"/>
    <property type="match status" value="1"/>
</dbReference>
<name>A0A6A5WDX4_9PLEO</name>
<evidence type="ECO:0000256" key="1">
    <source>
        <dbReference type="ARBA" id="ARBA00022853"/>
    </source>
</evidence>
<feature type="domain" description="ARID" evidence="6">
    <location>
        <begin position="14"/>
        <end position="111"/>
    </location>
</feature>
<proteinExistence type="predicted"/>
<feature type="region of interest" description="Disordered" evidence="5">
    <location>
        <begin position="945"/>
        <end position="1001"/>
    </location>
</feature>
<dbReference type="PANTHER" id="PTHR22970">
    <property type="entry name" value="AT-RICH INTERACTIVE DOMAIN-CONTAINING PROTEIN 2"/>
    <property type="match status" value="1"/>
</dbReference>
<dbReference type="GO" id="GO:0003677">
    <property type="term" value="F:DNA binding"/>
    <property type="evidence" value="ECO:0007669"/>
    <property type="project" value="InterPro"/>
</dbReference>
<dbReference type="PROSITE" id="PS51526">
    <property type="entry name" value="RFX_DBD"/>
    <property type="match status" value="1"/>
</dbReference>
<dbReference type="SUPFAM" id="SSF48371">
    <property type="entry name" value="ARM repeat"/>
    <property type="match status" value="1"/>
</dbReference>
<dbReference type="InterPro" id="IPR001606">
    <property type="entry name" value="ARID_dom"/>
</dbReference>
<organism evidence="8 9">
    <name type="scientific">Amniculicola lignicola CBS 123094</name>
    <dbReference type="NCBI Taxonomy" id="1392246"/>
    <lineage>
        <taxon>Eukaryota</taxon>
        <taxon>Fungi</taxon>
        <taxon>Dikarya</taxon>
        <taxon>Ascomycota</taxon>
        <taxon>Pezizomycotina</taxon>
        <taxon>Dothideomycetes</taxon>
        <taxon>Pleosporomycetidae</taxon>
        <taxon>Pleosporales</taxon>
        <taxon>Amniculicolaceae</taxon>
        <taxon>Amniculicola</taxon>
    </lineage>
</organism>
<keyword evidence="4" id="KW-0539">Nucleus</keyword>
<dbReference type="InterPro" id="IPR036431">
    <property type="entry name" value="ARID_dom_sf"/>
</dbReference>
<dbReference type="GO" id="GO:0006355">
    <property type="term" value="P:regulation of DNA-templated transcription"/>
    <property type="evidence" value="ECO:0007669"/>
    <property type="project" value="InterPro"/>
</dbReference>
<dbReference type="SMART" id="SM00501">
    <property type="entry name" value="BRIGHT"/>
    <property type="match status" value="1"/>
</dbReference>
<keyword evidence="1" id="KW-0156">Chromatin regulator</keyword>
<dbReference type="EMBL" id="ML977614">
    <property type="protein sequence ID" value="KAF1997365.1"/>
    <property type="molecule type" value="Genomic_DNA"/>
</dbReference>
<feature type="compositionally biased region" description="Basic and acidic residues" evidence="5">
    <location>
        <begin position="163"/>
        <end position="172"/>
    </location>
</feature>
<dbReference type="SMART" id="SM01014">
    <property type="entry name" value="ARID"/>
    <property type="match status" value="1"/>
</dbReference>
<feature type="region of interest" description="Disordered" evidence="5">
    <location>
        <begin position="139"/>
        <end position="184"/>
    </location>
</feature>
<dbReference type="Pfam" id="PF01388">
    <property type="entry name" value="ARID"/>
    <property type="match status" value="1"/>
</dbReference>
<evidence type="ECO:0000256" key="5">
    <source>
        <dbReference type="SAM" id="MobiDB-lite"/>
    </source>
</evidence>
<dbReference type="PROSITE" id="PS51011">
    <property type="entry name" value="ARID"/>
    <property type="match status" value="1"/>
</dbReference>
<evidence type="ECO:0000313" key="8">
    <source>
        <dbReference type="EMBL" id="KAF1997365.1"/>
    </source>
</evidence>
<evidence type="ECO:0000256" key="2">
    <source>
        <dbReference type="ARBA" id="ARBA00023015"/>
    </source>
</evidence>
<dbReference type="SUPFAM" id="SSF46774">
    <property type="entry name" value="ARID-like"/>
    <property type="match status" value="1"/>
</dbReference>
<evidence type="ECO:0000259" key="6">
    <source>
        <dbReference type="PROSITE" id="PS51011"/>
    </source>
</evidence>
<protein>
    <recommendedName>
        <fullName evidence="10">RSC complex subunit Rsc9</fullName>
    </recommendedName>
</protein>
<dbReference type="InterPro" id="IPR052406">
    <property type="entry name" value="Chromatin_Remodeling_Comp"/>
</dbReference>
<feature type="compositionally biased region" description="Basic and acidic residues" evidence="5">
    <location>
        <begin position="883"/>
        <end position="892"/>
    </location>
</feature>
<accession>A0A6A5WDX4</accession>
<dbReference type="AlphaFoldDB" id="A0A6A5WDX4"/>
<evidence type="ECO:0000256" key="3">
    <source>
        <dbReference type="ARBA" id="ARBA00023163"/>
    </source>
</evidence>
<dbReference type="OrthoDB" id="338531at2759"/>
<dbReference type="GO" id="GO:0016586">
    <property type="term" value="C:RSC-type complex"/>
    <property type="evidence" value="ECO:0007669"/>
    <property type="project" value="TreeGrafter"/>
</dbReference>
<feature type="compositionally biased region" description="Acidic residues" evidence="5">
    <location>
        <begin position="153"/>
        <end position="162"/>
    </location>
</feature>
<evidence type="ECO:0000256" key="4">
    <source>
        <dbReference type="ARBA" id="ARBA00023242"/>
    </source>
</evidence>
<feature type="compositionally biased region" description="Polar residues" evidence="5">
    <location>
        <begin position="873"/>
        <end position="882"/>
    </location>
</feature>
<gene>
    <name evidence="8" type="ORF">P154DRAFT_622502</name>
</gene>
<evidence type="ECO:0000313" key="9">
    <source>
        <dbReference type="Proteomes" id="UP000799779"/>
    </source>
</evidence>
<keyword evidence="2" id="KW-0805">Transcription regulation</keyword>
<feature type="compositionally biased region" description="Basic and acidic residues" evidence="5">
    <location>
        <begin position="975"/>
        <end position="1000"/>
    </location>
</feature>